<dbReference type="EMBL" id="RCDB01000003">
    <property type="protein sequence ID" value="RLK47642.1"/>
    <property type="molecule type" value="Genomic_DNA"/>
</dbReference>
<evidence type="ECO:0000256" key="2">
    <source>
        <dbReference type="ARBA" id="ARBA00022603"/>
    </source>
</evidence>
<dbReference type="PRINTS" id="PR00105">
    <property type="entry name" value="C5METTRFRASE"/>
</dbReference>
<evidence type="ECO:0000256" key="4">
    <source>
        <dbReference type="ARBA" id="ARBA00022691"/>
    </source>
</evidence>
<dbReference type="Gene3D" id="3.40.50.150">
    <property type="entry name" value="Vaccinia Virus protein VP39"/>
    <property type="match status" value="1"/>
</dbReference>
<dbReference type="GO" id="GO:0009307">
    <property type="term" value="P:DNA restriction-modification system"/>
    <property type="evidence" value="ECO:0007669"/>
    <property type="project" value="UniProtKB-KW"/>
</dbReference>
<name>A0A498BW77_9MICO</name>
<dbReference type="GO" id="GO:0044027">
    <property type="term" value="P:negative regulation of gene expression via chromosomal CpG island methylation"/>
    <property type="evidence" value="ECO:0007669"/>
    <property type="project" value="TreeGrafter"/>
</dbReference>
<evidence type="ECO:0000256" key="3">
    <source>
        <dbReference type="ARBA" id="ARBA00022679"/>
    </source>
</evidence>
<dbReference type="SUPFAM" id="SSF53335">
    <property type="entry name" value="S-adenosyl-L-methionine-dependent methyltransferases"/>
    <property type="match status" value="1"/>
</dbReference>
<dbReference type="GO" id="GO:0003886">
    <property type="term" value="F:DNA (cytosine-5-)-methyltransferase activity"/>
    <property type="evidence" value="ECO:0007669"/>
    <property type="project" value="UniProtKB-EC"/>
</dbReference>
<dbReference type="RefSeq" id="WP_121059981.1">
    <property type="nucleotide sequence ID" value="NZ_RCDB01000003.1"/>
</dbReference>
<dbReference type="InterPro" id="IPR050390">
    <property type="entry name" value="C5-Methyltransferase"/>
</dbReference>
<dbReference type="OrthoDB" id="9813719at2"/>
<reference evidence="8 9" key="1">
    <citation type="journal article" date="2015" name="Stand. Genomic Sci.">
        <title>Genomic Encyclopedia of Bacterial and Archaeal Type Strains, Phase III: the genomes of soil and plant-associated and newly described type strains.</title>
        <authorList>
            <person name="Whitman W.B."/>
            <person name="Woyke T."/>
            <person name="Klenk H.P."/>
            <person name="Zhou Y."/>
            <person name="Lilburn T.G."/>
            <person name="Beck B.J."/>
            <person name="De Vos P."/>
            <person name="Vandamme P."/>
            <person name="Eisen J.A."/>
            <person name="Garrity G."/>
            <person name="Hugenholtz P."/>
            <person name="Kyrpides N.C."/>
        </authorList>
    </citation>
    <scope>NUCLEOTIDE SEQUENCE [LARGE SCALE GENOMIC DNA]</scope>
    <source>
        <strain evidence="8 9">S2T63</strain>
    </source>
</reference>
<protein>
    <recommendedName>
        <fullName evidence="1">DNA (cytosine-5-)-methyltransferase</fullName>
        <ecNumber evidence="1">2.1.1.37</ecNumber>
    </recommendedName>
</protein>
<keyword evidence="5" id="KW-0680">Restriction system</keyword>
<evidence type="ECO:0000256" key="1">
    <source>
        <dbReference type="ARBA" id="ARBA00011975"/>
    </source>
</evidence>
<evidence type="ECO:0000313" key="8">
    <source>
        <dbReference type="EMBL" id="RLK47642.1"/>
    </source>
</evidence>
<dbReference type="GO" id="GO:0003677">
    <property type="term" value="F:DNA binding"/>
    <property type="evidence" value="ECO:0007669"/>
    <property type="project" value="TreeGrafter"/>
</dbReference>
<evidence type="ECO:0000256" key="7">
    <source>
        <dbReference type="RuleBase" id="RU000416"/>
    </source>
</evidence>
<sequence length="379" mass="41040">MSALTVGSLFSGIGGLDLAVESFFDAQTAWHCEWDDEPSKVLASRWPGVPNYRDVRTVNWDTVEPVDIMCGGFPCQDVSLAGRRAGMKEGTRSGLWSEFARAIDIVRPSVVVIENVRGLLSADAGSNVEPCPWCMGDGADEYHLRALDAVLADLSDLGFDAEWTGLRAADVGAPHGRFRFFLLAYARDFRYERPWPARDRGTRPADGDSRGDRDLALFPTPMVGSSNPAAHGQISGDFRKRMDEALAHVALLPTPQVADASGGHASRSGDRSDELLLPGIARERAASVDWGQYEAAVRIWESITRPAPAPTLPDGKNGNHRLAAVFPEWMMGYPAGWVTDILNRNPAIKACGNGVVPQQAFAALTILWARVLAFLAVAA</sequence>
<keyword evidence="2 6" id="KW-0489">Methyltransferase</keyword>
<dbReference type="PANTHER" id="PTHR10629:SF52">
    <property type="entry name" value="DNA (CYTOSINE-5)-METHYLTRANSFERASE 1"/>
    <property type="match status" value="1"/>
</dbReference>
<proteinExistence type="inferred from homology"/>
<dbReference type="InterPro" id="IPR001525">
    <property type="entry name" value="C5_MeTfrase"/>
</dbReference>
<dbReference type="Proteomes" id="UP000273158">
    <property type="component" value="Unassembled WGS sequence"/>
</dbReference>
<dbReference type="PROSITE" id="PS51679">
    <property type="entry name" value="SAM_MT_C5"/>
    <property type="match status" value="1"/>
</dbReference>
<dbReference type="InterPro" id="IPR029063">
    <property type="entry name" value="SAM-dependent_MTases_sf"/>
</dbReference>
<organism evidence="8 9">
    <name type="scientific">Microbacterium telephonicum</name>
    <dbReference type="NCBI Taxonomy" id="1714841"/>
    <lineage>
        <taxon>Bacteria</taxon>
        <taxon>Bacillati</taxon>
        <taxon>Actinomycetota</taxon>
        <taxon>Actinomycetes</taxon>
        <taxon>Micrococcales</taxon>
        <taxon>Microbacteriaceae</taxon>
        <taxon>Microbacterium</taxon>
    </lineage>
</organism>
<evidence type="ECO:0000313" key="9">
    <source>
        <dbReference type="Proteomes" id="UP000273158"/>
    </source>
</evidence>
<dbReference type="NCBIfam" id="TIGR00675">
    <property type="entry name" value="dcm"/>
    <property type="match status" value="1"/>
</dbReference>
<dbReference type="EC" id="2.1.1.37" evidence="1"/>
<keyword evidence="3 6" id="KW-0808">Transferase</keyword>
<comment type="similarity">
    <text evidence="6 7">Belongs to the class I-like SAM-binding methyltransferase superfamily. C5-methyltransferase family.</text>
</comment>
<comment type="caution">
    <text evidence="8">The sequence shown here is derived from an EMBL/GenBank/DDBJ whole genome shotgun (WGS) entry which is preliminary data.</text>
</comment>
<gene>
    <name evidence="8" type="ORF">C7474_2237</name>
</gene>
<dbReference type="Pfam" id="PF00145">
    <property type="entry name" value="DNA_methylase"/>
    <property type="match status" value="1"/>
</dbReference>
<feature type="active site" evidence="6">
    <location>
        <position position="75"/>
    </location>
</feature>
<dbReference type="PANTHER" id="PTHR10629">
    <property type="entry name" value="CYTOSINE-SPECIFIC METHYLTRANSFERASE"/>
    <property type="match status" value="1"/>
</dbReference>
<keyword evidence="9" id="KW-1185">Reference proteome</keyword>
<dbReference type="GO" id="GO:0032259">
    <property type="term" value="P:methylation"/>
    <property type="evidence" value="ECO:0007669"/>
    <property type="project" value="UniProtKB-KW"/>
</dbReference>
<keyword evidence="4 6" id="KW-0949">S-adenosyl-L-methionine</keyword>
<accession>A0A498BW77</accession>
<evidence type="ECO:0000256" key="5">
    <source>
        <dbReference type="ARBA" id="ARBA00022747"/>
    </source>
</evidence>
<dbReference type="AlphaFoldDB" id="A0A498BW77"/>
<evidence type="ECO:0000256" key="6">
    <source>
        <dbReference type="PROSITE-ProRule" id="PRU01016"/>
    </source>
</evidence>